<proteinExistence type="inferred from homology"/>
<dbReference type="PANTHER" id="PTHR43380">
    <property type="entry name" value="2-OXOISOVALERATE DEHYDROGENASE SUBUNIT ALPHA, MITOCHONDRIAL"/>
    <property type="match status" value="1"/>
</dbReference>
<reference evidence="12" key="1">
    <citation type="submission" date="2022-11" db="UniProtKB">
        <authorList>
            <consortium name="WormBaseParasite"/>
        </authorList>
    </citation>
    <scope>IDENTIFICATION</scope>
</reference>
<keyword evidence="5" id="KW-0809">Transit peptide</keyword>
<keyword evidence="11" id="KW-1185">Reference proteome</keyword>
<protein>
    <recommendedName>
        <fullName evidence="9">2-oxoisovalerate dehydrogenase subunit alpha</fullName>
        <ecNumber evidence="9">1.2.4.4</ecNumber>
    </recommendedName>
    <alternativeName>
        <fullName evidence="9">Branched-chain alpha-keto acid dehydrogenase E1 component alpha chain</fullName>
    </alternativeName>
</protein>
<dbReference type="InterPro" id="IPR001017">
    <property type="entry name" value="DH_E1"/>
</dbReference>
<comment type="catalytic activity">
    <reaction evidence="9">
        <text>N(6)-[(R)-lipoyl]-L-lysyl-[protein] + 3-methyl-2-oxobutanoate + H(+) = N(6)-[(R)-S(8)-2-methylpropanoyldihydrolipoyl]-L-lysyl-[protein] + CO2</text>
        <dbReference type="Rhea" id="RHEA:13457"/>
        <dbReference type="Rhea" id="RHEA-COMP:10474"/>
        <dbReference type="Rhea" id="RHEA-COMP:10497"/>
        <dbReference type="ChEBI" id="CHEBI:11851"/>
        <dbReference type="ChEBI" id="CHEBI:15378"/>
        <dbReference type="ChEBI" id="CHEBI:16526"/>
        <dbReference type="ChEBI" id="CHEBI:83099"/>
        <dbReference type="ChEBI" id="CHEBI:83142"/>
        <dbReference type="EC" id="1.2.4.4"/>
    </reaction>
</comment>
<comment type="function">
    <text evidence="9">The branched-chain alpha-keto dehydrogenase complex catalyzes the overall conversion of alpha-keto acids to acyl-CoA and CO(2). It contains multiple copies of three enzymatic components: branched-chain alpha-keto acid decarboxylase (E1), lipoamide acyltransferase (E2) and lipoamide dehydrogenase (E3).</text>
</comment>
<dbReference type="EC" id="1.2.4.4" evidence="9"/>
<organism evidence="11 12">
    <name type="scientific">Parascaris univalens</name>
    <name type="common">Nematode worm</name>
    <dbReference type="NCBI Taxonomy" id="6257"/>
    <lineage>
        <taxon>Eukaryota</taxon>
        <taxon>Metazoa</taxon>
        <taxon>Ecdysozoa</taxon>
        <taxon>Nematoda</taxon>
        <taxon>Chromadorea</taxon>
        <taxon>Rhabditida</taxon>
        <taxon>Spirurina</taxon>
        <taxon>Ascaridomorpha</taxon>
        <taxon>Ascaridoidea</taxon>
        <taxon>Ascarididae</taxon>
        <taxon>Parascaris</taxon>
    </lineage>
</organism>
<keyword evidence="9" id="KW-0786">Thiamine pyrophosphate</keyword>
<dbReference type="GO" id="GO:0003863">
    <property type="term" value="F:branched-chain 2-oxo acid dehydrogenase activity"/>
    <property type="evidence" value="ECO:0007669"/>
    <property type="project" value="UniProtKB-EC"/>
</dbReference>
<comment type="subcellular location">
    <subcellularLocation>
        <location evidence="2">Mitochondrion matrix</location>
    </subcellularLocation>
</comment>
<evidence type="ECO:0000256" key="6">
    <source>
        <dbReference type="ARBA" id="ARBA00022958"/>
    </source>
</evidence>
<dbReference type="GO" id="GO:0005759">
    <property type="term" value="C:mitochondrial matrix"/>
    <property type="evidence" value="ECO:0007669"/>
    <property type="project" value="UniProtKB-SubCell"/>
</dbReference>
<keyword evidence="4" id="KW-0479">Metal-binding</keyword>
<evidence type="ECO:0000256" key="1">
    <source>
        <dbReference type="ARBA" id="ARBA00001964"/>
    </source>
</evidence>
<feature type="domain" description="Dehydrogenase E1 component" evidence="10">
    <location>
        <begin position="106"/>
        <end position="402"/>
    </location>
</feature>
<accession>A0A915BXL9</accession>
<evidence type="ECO:0000256" key="7">
    <source>
        <dbReference type="ARBA" id="ARBA00023002"/>
    </source>
</evidence>
<dbReference type="AlphaFoldDB" id="A0A915BXL9"/>
<dbReference type="Proteomes" id="UP000887569">
    <property type="component" value="Unplaced"/>
</dbReference>
<evidence type="ECO:0000256" key="5">
    <source>
        <dbReference type="ARBA" id="ARBA00022946"/>
    </source>
</evidence>
<comment type="similarity">
    <text evidence="3 9">Belongs to the BCKDHA family.</text>
</comment>
<evidence type="ECO:0000256" key="8">
    <source>
        <dbReference type="ARBA" id="ARBA00023128"/>
    </source>
</evidence>
<name>A0A915BXL9_PARUN</name>
<dbReference type="CDD" id="cd02000">
    <property type="entry name" value="TPP_E1_PDC_ADC_BCADC"/>
    <property type="match status" value="1"/>
</dbReference>
<sequence length="443" mass="49899">ILRLQRPVSGVTNVIMNARIPKGLCKVRQLWNLLKYSTKAERFQLNEISEKYLSNRTVKFTDKLEVLSPDVLPTFPIYRVLDFDGNIINQANDPKLEKERYVKMYKDMTLLHTMDSILLNSQRQGLLAFYMTNYGEEALHVGCSAGLKNDDLIYAQYREVGVIIQRGYTILEFMNTAFGNCHDLAKGRQMPMHYGSKKHNFVYISSPLATQVPQSVGTAYAFKRAKNGRIVCCFFGDGASSEGDTSASFNFAGALACPVMFVCRNNGYAISTPTAQQYRSDGIAARGPGFGLHAIRVDGNDLLAMYNATKAARAVVAQNKPVLLEALSYRIGDHSTSDDSTAYRSAGDLEKWKTLLDPIARFKKYLIKQNFWSENEETEWIKKAKADVLAAFAKASKEKLPSIDNLFSDVYKKETKNLKRQKEQLRAHLAVFGDKYPVKEHLS</sequence>
<dbReference type="GO" id="GO:0046872">
    <property type="term" value="F:metal ion binding"/>
    <property type="evidence" value="ECO:0007669"/>
    <property type="project" value="UniProtKB-KW"/>
</dbReference>
<evidence type="ECO:0000256" key="3">
    <source>
        <dbReference type="ARBA" id="ARBA00008646"/>
    </source>
</evidence>
<dbReference type="GO" id="GO:0009083">
    <property type="term" value="P:branched-chain amino acid catabolic process"/>
    <property type="evidence" value="ECO:0007669"/>
    <property type="project" value="TreeGrafter"/>
</dbReference>
<dbReference type="InterPro" id="IPR029061">
    <property type="entry name" value="THDP-binding"/>
</dbReference>
<evidence type="ECO:0000256" key="9">
    <source>
        <dbReference type="RuleBase" id="RU365014"/>
    </source>
</evidence>
<keyword evidence="8" id="KW-0496">Mitochondrion</keyword>
<dbReference type="Pfam" id="PF00676">
    <property type="entry name" value="E1_dh"/>
    <property type="match status" value="1"/>
</dbReference>
<evidence type="ECO:0000259" key="10">
    <source>
        <dbReference type="Pfam" id="PF00676"/>
    </source>
</evidence>
<dbReference type="WBParaSite" id="PgR067_g024_t02">
    <property type="protein sequence ID" value="PgR067_g024_t02"/>
    <property type="gene ID" value="PgR067_g024"/>
</dbReference>
<keyword evidence="6" id="KW-0630">Potassium</keyword>
<keyword evidence="7 9" id="KW-0560">Oxidoreductase</keyword>
<dbReference type="SUPFAM" id="SSF52518">
    <property type="entry name" value="Thiamin diphosphate-binding fold (THDP-binding)"/>
    <property type="match status" value="1"/>
</dbReference>
<dbReference type="InterPro" id="IPR050771">
    <property type="entry name" value="Alpha-ketoacid_DH_E1_comp"/>
</dbReference>
<dbReference type="PANTHER" id="PTHR43380:SF1">
    <property type="entry name" value="2-OXOISOVALERATE DEHYDROGENASE SUBUNIT ALPHA, MITOCHONDRIAL"/>
    <property type="match status" value="1"/>
</dbReference>
<evidence type="ECO:0000313" key="12">
    <source>
        <dbReference type="WBParaSite" id="PgR067_g024_t02"/>
    </source>
</evidence>
<evidence type="ECO:0000256" key="2">
    <source>
        <dbReference type="ARBA" id="ARBA00004305"/>
    </source>
</evidence>
<evidence type="ECO:0000256" key="4">
    <source>
        <dbReference type="ARBA" id="ARBA00022723"/>
    </source>
</evidence>
<dbReference type="Gene3D" id="3.40.50.970">
    <property type="match status" value="1"/>
</dbReference>
<dbReference type="FunFam" id="3.40.50.970:FF:000015">
    <property type="entry name" value="2-oxoisovalerate dehydrogenase subunit alpha"/>
    <property type="match status" value="1"/>
</dbReference>
<evidence type="ECO:0000313" key="11">
    <source>
        <dbReference type="Proteomes" id="UP000887569"/>
    </source>
</evidence>
<comment type="cofactor">
    <cofactor evidence="1 9">
        <name>thiamine diphosphate</name>
        <dbReference type="ChEBI" id="CHEBI:58937"/>
    </cofactor>
</comment>